<accession>A0A6J6JXR6</accession>
<feature type="region of interest" description="Disordered" evidence="1">
    <location>
        <begin position="33"/>
        <end position="56"/>
    </location>
</feature>
<dbReference type="EMBL" id="CAEZVZ010000059">
    <property type="protein sequence ID" value="CAB4642350.1"/>
    <property type="molecule type" value="Genomic_DNA"/>
</dbReference>
<reference evidence="3" key="1">
    <citation type="submission" date="2020-05" db="EMBL/GenBank/DDBJ databases">
        <authorList>
            <person name="Chiriac C."/>
            <person name="Salcher M."/>
            <person name="Ghai R."/>
            <person name="Kavagutti S V."/>
        </authorList>
    </citation>
    <scope>NUCLEOTIDE SEQUENCE</scope>
</reference>
<feature type="transmembrane region" description="Helical" evidence="2">
    <location>
        <begin position="6"/>
        <end position="26"/>
    </location>
</feature>
<organism evidence="3">
    <name type="scientific">freshwater metagenome</name>
    <dbReference type="NCBI Taxonomy" id="449393"/>
    <lineage>
        <taxon>unclassified sequences</taxon>
        <taxon>metagenomes</taxon>
        <taxon>ecological metagenomes</taxon>
    </lineage>
</organism>
<evidence type="ECO:0000256" key="2">
    <source>
        <dbReference type="SAM" id="Phobius"/>
    </source>
</evidence>
<sequence>MKDILPIVISAIVIGAIVIALSRKFSLSSRYERKPRAHTPWSAQDHGIDPTDEVRL</sequence>
<gene>
    <name evidence="3" type="ORF">UFOPK2162_00555</name>
</gene>
<keyword evidence="2" id="KW-0472">Membrane</keyword>
<keyword evidence="2" id="KW-0812">Transmembrane</keyword>
<name>A0A6J6JXR6_9ZZZZ</name>
<dbReference type="AlphaFoldDB" id="A0A6J6JXR6"/>
<proteinExistence type="predicted"/>
<feature type="compositionally biased region" description="Basic and acidic residues" evidence="1">
    <location>
        <begin position="46"/>
        <end position="56"/>
    </location>
</feature>
<keyword evidence="2" id="KW-1133">Transmembrane helix</keyword>
<protein>
    <submittedName>
        <fullName evidence="3">Unannotated protein</fullName>
    </submittedName>
</protein>
<evidence type="ECO:0000256" key="1">
    <source>
        <dbReference type="SAM" id="MobiDB-lite"/>
    </source>
</evidence>
<evidence type="ECO:0000313" key="3">
    <source>
        <dbReference type="EMBL" id="CAB4642350.1"/>
    </source>
</evidence>